<accession>A0A9D7SA40</accession>
<name>A0A9D7SA40_9BACT</name>
<feature type="signal peptide" evidence="2">
    <location>
        <begin position="1"/>
        <end position="21"/>
    </location>
</feature>
<feature type="chain" id="PRO_5039698827" evidence="2">
    <location>
        <begin position="22"/>
        <end position="185"/>
    </location>
</feature>
<reference evidence="4 5" key="1">
    <citation type="submission" date="2020-10" db="EMBL/GenBank/DDBJ databases">
        <title>Connecting structure to function with the recovery of over 1000 high-quality activated sludge metagenome-assembled genomes encoding full-length rRNA genes using long-read sequencing.</title>
        <authorList>
            <person name="Singleton C.M."/>
            <person name="Petriglieri F."/>
            <person name="Kristensen J.M."/>
            <person name="Kirkegaard R.H."/>
            <person name="Michaelsen T.Y."/>
            <person name="Andersen M.H."/>
            <person name="Karst S.M."/>
            <person name="Dueholm M.S."/>
            <person name="Nielsen P.H."/>
            <person name="Albertsen M."/>
        </authorList>
    </citation>
    <scope>NUCLEOTIDE SEQUENCE [LARGE SCALE GENOMIC DNA]</scope>
    <source>
        <strain evidence="4">Ribe_18-Q3-R11-54_BAT3C.373</strain>
    </source>
</reference>
<dbReference type="EMBL" id="JADKFW010000004">
    <property type="protein sequence ID" value="MBK9717514.1"/>
    <property type="molecule type" value="Genomic_DNA"/>
</dbReference>
<evidence type="ECO:0000259" key="3">
    <source>
        <dbReference type="PROSITE" id="PS51352"/>
    </source>
</evidence>
<dbReference type="GO" id="GO:0016491">
    <property type="term" value="F:oxidoreductase activity"/>
    <property type="evidence" value="ECO:0007669"/>
    <property type="project" value="InterPro"/>
</dbReference>
<dbReference type="PANTHER" id="PTHR42852:SF13">
    <property type="entry name" value="PROTEIN DIPZ"/>
    <property type="match status" value="1"/>
</dbReference>
<keyword evidence="2" id="KW-0732">Signal</keyword>
<dbReference type="GO" id="GO:0016209">
    <property type="term" value="F:antioxidant activity"/>
    <property type="evidence" value="ECO:0007669"/>
    <property type="project" value="InterPro"/>
</dbReference>
<evidence type="ECO:0000313" key="5">
    <source>
        <dbReference type="Proteomes" id="UP000808349"/>
    </source>
</evidence>
<dbReference type="InterPro" id="IPR036249">
    <property type="entry name" value="Thioredoxin-like_sf"/>
</dbReference>
<evidence type="ECO:0000256" key="1">
    <source>
        <dbReference type="ARBA" id="ARBA00023284"/>
    </source>
</evidence>
<dbReference type="CDD" id="cd02966">
    <property type="entry name" value="TlpA_like_family"/>
    <property type="match status" value="1"/>
</dbReference>
<dbReference type="SUPFAM" id="SSF52833">
    <property type="entry name" value="Thioredoxin-like"/>
    <property type="match status" value="1"/>
</dbReference>
<evidence type="ECO:0000313" key="4">
    <source>
        <dbReference type="EMBL" id="MBK9717514.1"/>
    </source>
</evidence>
<dbReference type="PANTHER" id="PTHR42852">
    <property type="entry name" value="THIOL:DISULFIDE INTERCHANGE PROTEIN DSBE"/>
    <property type="match status" value="1"/>
</dbReference>
<dbReference type="InterPro" id="IPR050553">
    <property type="entry name" value="Thioredoxin_ResA/DsbE_sf"/>
</dbReference>
<dbReference type="AlphaFoldDB" id="A0A9D7SA40"/>
<dbReference type="Pfam" id="PF00578">
    <property type="entry name" value="AhpC-TSA"/>
    <property type="match status" value="1"/>
</dbReference>
<feature type="domain" description="Thioredoxin" evidence="3">
    <location>
        <begin position="19"/>
        <end position="185"/>
    </location>
</feature>
<protein>
    <submittedName>
        <fullName evidence="4">TlpA family protein disulfide reductase</fullName>
    </submittedName>
</protein>
<dbReference type="InterPro" id="IPR013766">
    <property type="entry name" value="Thioredoxin_domain"/>
</dbReference>
<gene>
    <name evidence="4" type="ORF">IPO85_08385</name>
</gene>
<dbReference type="PROSITE" id="PS00194">
    <property type="entry name" value="THIOREDOXIN_1"/>
    <property type="match status" value="1"/>
</dbReference>
<dbReference type="PROSITE" id="PS51352">
    <property type="entry name" value="THIOREDOXIN_2"/>
    <property type="match status" value="1"/>
</dbReference>
<sequence>MLKSVNIFINILLLSSLFLQAQQPAPSRVITETSRPTEKINKTFPYDIDLKNADGQVVNSSKLFKKNKRATVLLFWMTTCGPCRMELNAISGKFDTWKKKTDFDFYAISIDFSDRVEQFNTRVKESKWPFPAYMDIHREFRSVMPGELNGLPQLFVLDQKGSVLYHTRRYMPGDEDKLFEALQKI</sequence>
<keyword evidence="1" id="KW-0676">Redox-active center</keyword>
<dbReference type="Proteomes" id="UP000808349">
    <property type="component" value="Unassembled WGS sequence"/>
</dbReference>
<dbReference type="InterPro" id="IPR017937">
    <property type="entry name" value="Thioredoxin_CS"/>
</dbReference>
<proteinExistence type="predicted"/>
<comment type="caution">
    <text evidence="4">The sequence shown here is derived from an EMBL/GenBank/DDBJ whole genome shotgun (WGS) entry which is preliminary data.</text>
</comment>
<dbReference type="InterPro" id="IPR000866">
    <property type="entry name" value="AhpC/TSA"/>
</dbReference>
<evidence type="ECO:0000256" key="2">
    <source>
        <dbReference type="SAM" id="SignalP"/>
    </source>
</evidence>
<organism evidence="4 5">
    <name type="scientific">Candidatus Defluviibacterium haderslevense</name>
    <dbReference type="NCBI Taxonomy" id="2981993"/>
    <lineage>
        <taxon>Bacteria</taxon>
        <taxon>Pseudomonadati</taxon>
        <taxon>Bacteroidota</taxon>
        <taxon>Saprospiria</taxon>
        <taxon>Saprospirales</taxon>
        <taxon>Saprospiraceae</taxon>
        <taxon>Candidatus Defluviibacterium</taxon>
    </lineage>
</organism>
<dbReference type="Gene3D" id="3.40.30.10">
    <property type="entry name" value="Glutaredoxin"/>
    <property type="match status" value="1"/>
</dbReference>